<dbReference type="InterPro" id="IPR022764">
    <property type="entry name" value="Peptidase_S54_rhomboid_dom"/>
</dbReference>
<dbReference type="SUPFAM" id="SSF144091">
    <property type="entry name" value="Rhomboid-like"/>
    <property type="match status" value="1"/>
</dbReference>
<dbReference type="Gene3D" id="1.20.1540.10">
    <property type="entry name" value="Rhomboid-like"/>
    <property type="match status" value="1"/>
</dbReference>
<dbReference type="AlphaFoldDB" id="A0A382ARY0"/>
<dbReference type="EMBL" id="UINC01026494">
    <property type="protein sequence ID" value="SVB04051.1"/>
    <property type="molecule type" value="Genomic_DNA"/>
</dbReference>
<dbReference type="PANTHER" id="PTHR43731:SF9">
    <property type="entry name" value="SLR1461 PROTEIN"/>
    <property type="match status" value="1"/>
</dbReference>
<dbReference type="GO" id="GO:0004252">
    <property type="term" value="F:serine-type endopeptidase activity"/>
    <property type="evidence" value="ECO:0007669"/>
    <property type="project" value="InterPro"/>
</dbReference>
<comment type="subcellular location">
    <subcellularLocation>
        <location evidence="1">Membrane</location>
        <topology evidence="1">Multi-pass membrane protein</topology>
    </subcellularLocation>
</comment>
<organism evidence="7">
    <name type="scientific">marine metagenome</name>
    <dbReference type="NCBI Taxonomy" id="408172"/>
    <lineage>
        <taxon>unclassified sequences</taxon>
        <taxon>metagenomes</taxon>
        <taxon>ecological metagenomes</taxon>
    </lineage>
</organism>
<dbReference type="InterPro" id="IPR035952">
    <property type="entry name" value="Rhomboid-like_sf"/>
</dbReference>
<feature type="domain" description="Peptidase S54 rhomboid" evidence="6">
    <location>
        <begin position="83"/>
        <end position="212"/>
    </location>
</feature>
<dbReference type="GO" id="GO:0016020">
    <property type="term" value="C:membrane"/>
    <property type="evidence" value="ECO:0007669"/>
    <property type="project" value="UniProtKB-SubCell"/>
</dbReference>
<evidence type="ECO:0000256" key="5">
    <source>
        <dbReference type="SAM" id="Phobius"/>
    </source>
</evidence>
<dbReference type="InterPro" id="IPR050925">
    <property type="entry name" value="Rhomboid_protease_S54"/>
</dbReference>
<evidence type="ECO:0000256" key="2">
    <source>
        <dbReference type="ARBA" id="ARBA00022692"/>
    </source>
</evidence>
<dbReference type="Pfam" id="PF01694">
    <property type="entry name" value="Rhomboid"/>
    <property type="match status" value="1"/>
</dbReference>
<evidence type="ECO:0000256" key="3">
    <source>
        <dbReference type="ARBA" id="ARBA00022989"/>
    </source>
</evidence>
<feature type="transmembrane region" description="Helical" evidence="5">
    <location>
        <begin position="40"/>
        <end position="62"/>
    </location>
</feature>
<keyword evidence="2 5" id="KW-0812">Transmembrane</keyword>
<protein>
    <recommendedName>
        <fullName evidence="6">Peptidase S54 rhomboid domain-containing protein</fullName>
    </recommendedName>
</protein>
<name>A0A382ARY0_9ZZZZ</name>
<feature type="transmembrane region" description="Helical" evidence="5">
    <location>
        <begin position="192"/>
        <end position="211"/>
    </location>
</feature>
<sequence length="237" mass="26235">MISHQFVDSEPAHQQVTVMQLHLPDPAHNKSERAQGNFRLALKVSLCFVALLWVVTLVDWGLGLELTRFGVRPRSLSGLPGVLVAPLLHGDFPHLISNSLPLLVLGTGMLYLYPQSSLKVIPAVYLGPGFAVWLFGRPSLHIGASGLIYGLAIYILISGIIRRDTRAVSASMLVFFLYGTLLWGLLPSHSSISWETHLIAALIGLVLALLFRRLDVPLRKRYDWENESPDDSDQPLN</sequence>
<accession>A0A382ARY0</accession>
<evidence type="ECO:0000259" key="6">
    <source>
        <dbReference type="Pfam" id="PF01694"/>
    </source>
</evidence>
<dbReference type="PANTHER" id="PTHR43731">
    <property type="entry name" value="RHOMBOID PROTEASE"/>
    <property type="match status" value="1"/>
</dbReference>
<feature type="transmembrane region" description="Helical" evidence="5">
    <location>
        <begin position="142"/>
        <end position="161"/>
    </location>
</feature>
<keyword evidence="4 5" id="KW-0472">Membrane</keyword>
<feature type="transmembrane region" description="Helical" evidence="5">
    <location>
        <begin position="95"/>
        <end position="113"/>
    </location>
</feature>
<feature type="transmembrane region" description="Helical" evidence="5">
    <location>
        <begin position="120"/>
        <end position="136"/>
    </location>
</feature>
<gene>
    <name evidence="7" type="ORF">METZ01_LOCUS156905</name>
</gene>
<feature type="transmembrane region" description="Helical" evidence="5">
    <location>
        <begin position="168"/>
        <end position="186"/>
    </location>
</feature>
<evidence type="ECO:0000256" key="4">
    <source>
        <dbReference type="ARBA" id="ARBA00023136"/>
    </source>
</evidence>
<proteinExistence type="predicted"/>
<keyword evidence="3 5" id="KW-1133">Transmembrane helix</keyword>
<evidence type="ECO:0000256" key="1">
    <source>
        <dbReference type="ARBA" id="ARBA00004141"/>
    </source>
</evidence>
<reference evidence="7" key="1">
    <citation type="submission" date="2018-05" db="EMBL/GenBank/DDBJ databases">
        <authorList>
            <person name="Lanie J.A."/>
            <person name="Ng W.-L."/>
            <person name="Kazmierczak K.M."/>
            <person name="Andrzejewski T.M."/>
            <person name="Davidsen T.M."/>
            <person name="Wayne K.J."/>
            <person name="Tettelin H."/>
            <person name="Glass J.I."/>
            <person name="Rusch D."/>
            <person name="Podicherti R."/>
            <person name="Tsui H.-C.T."/>
            <person name="Winkler M.E."/>
        </authorList>
    </citation>
    <scope>NUCLEOTIDE SEQUENCE</scope>
</reference>
<evidence type="ECO:0000313" key="7">
    <source>
        <dbReference type="EMBL" id="SVB04051.1"/>
    </source>
</evidence>